<dbReference type="InterPro" id="IPR020472">
    <property type="entry name" value="WD40_PAC1"/>
</dbReference>
<dbReference type="EMBL" id="NHYE01005488">
    <property type="protein sequence ID" value="PPQ71775.1"/>
    <property type="molecule type" value="Genomic_DNA"/>
</dbReference>
<dbReference type="GO" id="GO:0002098">
    <property type="term" value="P:tRNA wobble uridine modification"/>
    <property type="evidence" value="ECO:0007669"/>
    <property type="project" value="InterPro"/>
</dbReference>
<feature type="repeat" description="WD" evidence="11">
    <location>
        <begin position="593"/>
        <end position="625"/>
    </location>
</feature>
<dbReference type="SMART" id="SM00320">
    <property type="entry name" value="WD40"/>
    <property type="match status" value="10"/>
</dbReference>
<dbReference type="Proteomes" id="UP000284706">
    <property type="component" value="Unassembled WGS sequence"/>
</dbReference>
<comment type="caution">
    <text evidence="12">The sequence shown here is derived from an EMBL/GenBank/DDBJ whole genome shotgun (WGS) entry which is preliminary data.</text>
</comment>
<evidence type="ECO:0000256" key="7">
    <source>
        <dbReference type="ARBA" id="ARBA00022574"/>
    </source>
</evidence>
<dbReference type="Gene3D" id="2.130.10.10">
    <property type="entry name" value="YVTN repeat-like/Quinoprotein amine dehydrogenase"/>
    <property type="match status" value="3"/>
</dbReference>
<dbReference type="GO" id="GO:0005737">
    <property type="term" value="C:cytoplasm"/>
    <property type="evidence" value="ECO:0007669"/>
    <property type="project" value="UniProtKB-SubCell"/>
</dbReference>
<dbReference type="PROSITE" id="PS00678">
    <property type="entry name" value="WD_REPEATS_1"/>
    <property type="match status" value="1"/>
</dbReference>
<feature type="repeat" description="WD" evidence="11">
    <location>
        <begin position="76"/>
        <end position="108"/>
    </location>
</feature>
<keyword evidence="6" id="KW-0963">Cytoplasm</keyword>
<evidence type="ECO:0000256" key="8">
    <source>
        <dbReference type="ARBA" id="ARBA00022694"/>
    </source>
</evidence>
<name>A0A409VZV6_9AGAR</name>
<dbReference type="InterPro" id="IPR001680">
    <property type="entry name" value="WD40_rpt"/>
</dbReference>
<organism evidence="12 13">
    <name type="scientific">Gymnopilus dilepis</name>
    <dbReference type="NCBI Taxonomy" id="231916"/>
    <lineage>
        <taxon>Eukaryota</taxon>
        <taxon>Fungi</taxon>
        <taxon>Dikarya</taxon>
        <taxon>Basidiomycota</taxon>
        <taxon>Agaricomycotina</taxon>
        <taxon>Agaricomycetes</taxon>
        <taxon>Agaricomycetidae</taxon>
        <taxon>Agaricales</taxon>
        <taxon>Agaricineae</taxon>
        <taxon>Hymenogastraceae</taxon>
        <taxon>Gymnopilus</taxon>
    </lineage>
</organism>
<evidence type="ECO:0000313" key="13">
    <source>
        <dbReference type="Proteomes" id="UP000284706"/>
    </source>
</evidence>
<evidence type="ECO:0000256" key="3">
    <source>
        <dbReference type="ARBA" id="ARBA00005043"/>
    </source>
</evidence>
<dbReference type="InterPro" id="IPR019775">
    <property type="entry name" value="WD40_repeat_CS"/>
</dbReference>
<gene>
    <name evidence="12" type="ORF">CVT26_007609</name>
</gene>
<dbReference type="AlphaFoldDB" id="A0A409VZV6"/>
<dbReference type="Pfam" id="PF00400">
    <property type="entry name" value="WD40"/>
    <property type="match status" value="6"/>
</dbReference>
<dbReference type="PANTHER" id="PTHR44111">
    <property type="entry name" value="ELONGATOR COMPLEX PROTEIN 2"/>
    <property type="match status" value="1"/>
</dbReference>
<reference evidence="12 13" key="1">
    <citation type="journal article" date="2018" name="Evol. Lett.">
        <title>Horizontal gene cluster transfer increased hallucinogenic mushroom diversity.</title>
        <authorList>
            <person name="Reynolds H.T."/>
            <person name="Vijayakumar V."/>
            <person name="Gluck-Thaler E."/>
            <person name="Korotkin H.B."/>
            <person name="Matheny P.B."/>
            <person name="Slot J.C."/>
        </authorList>
    </citation>
    <scope>NUCLEOTIDE SEQUENCE [LARGE SCALE GENOMIC DNA]</scope>
    <source>
        <strain evidence="12 13">SRW20</strain>
    </source>
</reference>
<dbReference type="OrthoDB" id="27911at2759"/>
<accession>A0A409VZV6</accession>
<dbReference type="FunCoup" id="A0A409VZV6">
    <property type="interactions" value="487"/>
</dbReference>
<dbReference type="InterPro" id="IPR015943">
    <property type="entry name" value="WD40/YVTN_repeat-like_dom_sf"/>
</dbReference>
<comment type="subcellular location">
    <subcellularLocation>
        <location evidence="2">Cytoplasm</location>
    </subcellularLocation>
    <subcellularLocation>
        <location evidence="1">Nucleus</location>
    </subcellularLocation>
</comment>
<dbReference type="GO" id="GO:0005634">
    <property type="term" value="C:nucleus"/>
    <property type="evidence" value="ECO:0007669"/>
    <property type="project" value="UniProtKB-SubCell"/>
</dbReference>
<feature type="repeat" description="WD" evidence="11">
    <location>
        <begin position="278"/>
        <end position="314"/>
    </location>
</feature>
<evidence type="ECO:0000313" key="12">
    <source>
        <dbReference type="EMBL" id="PPQ71775.1"/>
    </source>
</evidence>
<keyword evidence="9" id="KW-0677">Repeat</keyword>
<keyword evidence="10" id="KW-0539">Nucleus</keyword>
<evidence type="ECO:0000256" key="10">
    <source>
        <dbReference type="ARBA" id="ARBA00023242"/>
    </source>
</evidence>
<evidence type="ECO:0000256" key="9">
    <source>
        <dbReference type="ARBA" id="ARBA00022737"/>
    </source>
</evidence>
<protein>
    <recommendedName>
        <fullName evidence="5">Elongator complex protein 2</fullName>
    </recommendedName>
</protein>
<dbReference type="PROSITE" id="PS50294">
    <property type="entry name" value="WD_REPEATS_REGION"/>
    <property type="match status" value="4"/>
</dbReference>
<evidence type="ECO:0000256" key="5">
    <source>
        <dbReference type="ARBA" id="ARBA00020267"/>
    </source>
</evidence>
<proteinExistence type="inferred from homology"/>
<feature type="repeat" description="WD" evidence="11">
    <location>
        <begin position="391"/>
        <end position="421"/>
    </location>
</feature>
<dbReference type="PANTHER" id="PTHR44111:SF1">
    <property type="entry name" value="ELONGATOR COMPLEX PROTEIN 2"/>
    <property type="match status" value="1"/>
</dbReference>
<dbReference type="PRINTS" id="PR00320">
    <property type="entry name" value="GPROTEINBRPT"/>
</dbReference>
<evidence type="ECO:0000256" key="4">
    <source>
        <dbReference type="ARBA" id="ARBA00005881"/>
    </source>
</evidence>
<keyword evidence="7 11" id="KW-0853">WD repeat</keyword>
<comment type="pathway">
    <text evidence="3">tRNA modification; 5-methoxycarbonylmethyl-2-thiouridine-tRNA biosynthesis.</text>
</comment>
<evidence type="ECO:0000256" key="2">
    <source>
        <dbReference type="ARBA" id="ARBA00004496"/>
    </source>
</evidence>
<dbReference type="GO" id="GO:0033588">
    <property type="term" value="C:elongator holoenzyme complex"/>
    <property type="evidence" value="ECO:0007669"/>
    <property type="project" value="InterPro"/>
</dbReference>
<feature type="repeat" description="WD" evidence="11">
    <location>
        <begin position="170"/>
        <end position="216"/>
    </location>
</feature>
<evidence type="ECO:0000256" key="1">
    <source>
        <dbReference type="ARBA" id="ARBA00004123"/>
    </source>
</evidence>
<keyword evidence="8" id="KW-0819">tRNA processing</keyword>
<dbReference type="UniPathway" id="UPA00988"/>
<dbReference type="PROSITE" id="PS50082">
    <property type="entry name" value="WD_REPEATS_2"/>
    <property type="match status" value="6"/>
</dbReference>
<dbReference type="SUPFAM" id="SSF50978">
    <property type="entry name" value="WD40 repeat-like"/>
    <property type="match status" value="2"/>
</dbReference>
<feature type="repeat" description="WD" evidence="11">
    <location>
        <begin position="638"/>
        <end position="669"/>
    </location>
</feature>
<sequence>MTATLSYVAAACNRFGQAADISPSSSIVAFGSSRFVALWDLEAPDGTGVYETLPGHNGLITCVKFLSDEWKIVSTVQVHSKSVSTVSVQGDRIVTGSSDSSVKIWTFRQSPNGDEIVKFQALDLKGKYPLASALSYLPQTIVSILAISGTDGNVRIWVCSEEQYLLSATLAGHEDWVRTLAFKPQDTMDSPLVLASGSQDATIRLWNIEPWKKTATNDTQCLSSGPISEILDQFEASLGDLGESEEGGRQISLKQHILTVKTGKETSQQFSVTFDALLIGHEAGITSLSWRPGAAAIAPTLLSTSTDSSVILWSPASALNSLTDSSSSIWINRHRFGDVGGQRFGGFVGGLWARGGSQVLAWGWAGGWRRWAISAPVEVLADENWDERNALSGHSGPVKGLDWSPDGKYIISTGLDQTTRIHAPVRIVADLSSWHEIARPQVHGYDLLNVVFINPLKFASIADEKVLRVFEAPRTFVNLAERLGVAEFSEQEHQRPVAANVPPLGLSNKAINDGPEELVGEIDYSRPPFEGELASMTLWPEVDKVFGHGYESITLGISNSRTLLATACKSTSAEHAAVRVYSTTSFKLVGEPLYGHVLTVTRIAFSPDDKYILTVSRDRSWRLFERQEEGGFKPVAADKSHGRIIWDCSWSADGDIFATASRDKTVKIWHKIDGDKWEALHVIKTQQPSTAVAFTLEKGLKRSLAIGLENGEIIIYSQTSSGEWVPSKTIPPKIAHIDHIHRMAWRPSTENNDELATCSEDGTLRIIKV</sequence>
<dbReference type="STRING" id="231916.A0A409VZV6"/>
<dbReference type="InterPro" id="IPR036322">
    <property type="entry name" value="WD40_repeat_dom_sf"/>
</dbReference>
<evidence type="ECO:0000256" key="6">
    <source>
        <dbReference type="ARBA" id="ARBA00022490"/>
    </source>
</evidence>
<evidence type="ECO:0000256" key="11">
    <source>
        <dbReference type="PROSITE-ProRule" id="PRU00221"/>
    </source>
</evidence>
<comment type="similarity">
    <text evidence="4">Belongs to the WD repeat ELP2 family.</text>
</comment>
<keyword evidence="13" id="KW-1185">Reference proteome</keyword>
<dbReference type="InterPro" id="IPR037289">
    <property type="entry name" value="Elp2"/>
</dbReference>
<dbReference type="InParanoid" id="A0A409VZV6"/>